<dbReference type="InterPro" id="IPR009097">
    <property type="entry name" value="Cyclic_Pdiesterase"/>
</dbReference>
<dbReference type="PANTHER" id="PTHR35561">
    <property type="entry name" value="RNA 2',3'-CYCLIC PHOSPHODIESTERASE"/>
    <property type="match status" value="1"/>
</dbReference>
<dbReference type="EC" id="3.1.4.58" evidence="2"/>
<feature type="short sequence motif" description="HXTX 1" evidence="2">
    <location>
        <begin position="45"/>
        <end position="48"/>
    </location>
</feature>
<feature type="active site" description="Proton donor" evidence="2">
    <location>
        <position position="45"/>
    </location>
</feature>
<dbReference type="Pfam" id="PF13563">
    <property type="entry name" value="2_5_RNA_ligase2"/>
    <property type="match status" value="1"/>
</dbReference>
<keyword evidence="1 2" id="KW-0378">Hydrolase</keyword>
<dbReference type="PANTHER" id="PTHR35561:SF1">
    <property type="entry name" value="RNA 2',3'-CYCLIC PHOSPHODIESTERASE"/>
    <property type="match status" value="1"/>
</dbReference>
<gene>
    <name evidence="3" type="ORF">GCM10011608_17530</name>
</gene>
<comment type="caution">
    <text evidence="3">The sequence shown here is derived from an EMBL/GenBank/DDBJ whole genome shotgun (WGS) entry which is preliminary data.</text>
</comment>
<dbReference type="Proteomes" id="UP000608890">
    <property type="component" value="Unassembled WGS sequence"/>
</dbReference>
<comment type="similarity">
    <text evidence="2">Belongs to the 2H phosphoesterase superfamily. ThpR family.</text>
</comment>
<protein>
    <recommendedName>
        <fullName evidence="2">RNA 2',3'-cyclic phosphodiesterase</fullName>
        <shortName evidence="2">RNA 2',3'-CPDase</shortName>
        <ecNumber evidence="2">3.1.4.58</ecNumber>
    </recommendedName>
</protein>
<dbReference type="HAMAP" id="MF_01940">
    <property type="entry name" value="RNA_CPDase"/>
    <property type="match status" value="1"/>
</dbReference>
<accession>A0A917TQN5</accession>
<evidence type="ECO:0000256" key="2">
    <source>
        <dbReference type="HAMAP-Rule" id="MF_01940"/>
    </source>
</evidence>
<reference evidence="3" key="1">
    <citation type="journal article" date="2014" name="Int. J. Syst. Evol. Microbiol.">
        <title>Complete genome sequence of Corynebacterium casei LMG S-19264T (=DSM 44701T), isolated from a smear-ripened cheese.</title>
        <authorList>
            <consortium name="US DOE Joint Genome Institute (JGI-PGF)"/>
            <person name="Walter F."/>
            <person name="Albersmeier A."/>
            <person name="Kalinowski J."/>
            <person name="Ruckert C."/>
        </authorList>
    </citation>
    <scope>NUCLEOTIDE SEQUENCE</scope>
    <source>
        <strain evidence="3">CGMCC 4.7312</strain>
    </source>
</reference>
<evidence type="ECO:0000313" key="4">
    <source>
        <dbReference type="Proteomes" id="UP000608890"/>
    </source>
</evidence>
<evidence type="ECO:0000313" key="3">
    <source>
        <dbReference type="EMBL" id="GGM33514.1"/>
    </source>
</evidence>
<dbReference type="Gene3D" id="3.90.1140.10">
    <property type="entry name" value="Cyclic phosphodiesterase"/>
    <property type="match status" value="1"/>
</dbReference>
<dbReference type="SUPFAM" id="SSF55144">
    <property type="entry name" value="LigT-like"/>
    <property type="match status" value="1"/>
</dbReference>
<dbReference type="NCBIfam" id="TIGR02258">
    <property type="entry name" value="2_5_ligase"/>
    <property type="match status" value="1"/>
</dbReference>
<dbReference type="RefSeq" id="WP_189042350.1">
    <property type="nucleotide sequence ID" value="NZ_BMNB01000006.1"/>
</dbReference>
<organism evidence="3 4">
    <name type="scientific">Micromonospora sonchi</name>
    <dbReference type="NCBI Taxonomy" id="1763543"/>
    <lineage>
        <taxon>Bacteria</taxon>
        <taxon>Bacillati</taxon>
        <taxon>Actinomycetota</taxon>
        <taxon>Actinomycetes</taxon>
        <taxon>Micromonosporales</taxon>
        <taxon>Micromonosporaceae</taxon>
        <taxon>Micromonospora</taxon>
    </lineage>
</organism>
<proteinExistence type="inferred from homology"/>
<reference evidence="3" key="2">
    <citation type="submission" date="2020-09" db="EMBL/GenBank/DDBJ databases">
        <authorList>
            <person name="Sun Q."/>
            <person name="Zhou Y."/>
        </authorList>
    </citation>
    <scope>NUCLEOTIDE SEQUENCE</scope>
    <source>
        <strain evidence="3">CGMCC 4.7312</strain>
    </source>
</reference>
<keyword evidence="4" id="KW-1185">Reference proteome</keyword>
<dbReference type="GO" id="GO:0004113">
    <property type="term" value="F:2',3'-cyclic-nucleotide 3'-phosphodiesterase activity"/>
    <property type="evidence" value="ECO:0007669"/>
    <property type="project" value="InterPro"/>
</dbReference>
<feature type="short sequence motif" description="HXTX 2" evidence="2">
    <location>
        <begin position="139"/>
        <end position="142"/>
    </location>
</feature>
<sequence length="193" mass="20106">MRLFTAVYPPTEAVEHLTAQVAGLRLGAAAAAGTNVRLVDPAQAHLTLAFLGEVDPARLTAVRQALELVADAMRGNDGTGDAPLVLRLGGGGRFGWGRDTVLWADVRGDVARLVALAGAVRAGLAAIGVAGDDKPFRPHLTIARPGDRMPHADIEADLAALDGYLGPPWVAGELVLVQSRPGPSYQPFAAWPI</sequence>
<comment type="function">
    <text evidence="2">Hydrolyzes RNA 2',3'-cyclic phosphodiester to an RNA 2'-phosphomonoester.</text>
</comment>
<dbReference type="InterPro" id="IPR004175">
    <property type="entry name" value="RNA_CPDase"/>
</dbReference>
<dbReference type="AlphaFoldDB" id="A0A917TQN5"/>
<evidence type="ECO:0000256" key="1">
    <source>
        <dbReference type="ARBA" id="ARBA00022801"/>
    </source>
</evidence>
<comment type="catalytic activity">
    <reaction evidence="2">
        <text>a 3'-end 2',3'-cyclophospho-ribonucleotide-RNA + H2O = a 3'-end 2'-phospho-ribonucleotide-RNA + H(+)</text>
        <dbReference type="Rhea" id="RHEA:11828"/>
        <dbReference type="Rhea" id="RHEA-COMP:10464"/>
        <dbReference type="Rhea" id="RHEA-COMP:17353"/>
        <dbReference type="ChEBI" id="CHEBI:15377"/>
        <dbReference type="ChEBI" id="CHEBI:15378"/>
        <dbReference type="ChEBI" id="CHEBI:83064"/>
        <dbReference type="ChEBI" id="CHEBI:173113"/>
        <dbReference type="EC" id="3.1.4.58"/>
    </reaction>
</comment>
<dbReference type="GO" id="GO:0008664">
    <property type="term" value="F:RNA 2',3'-cyclic 3'-phosphodiesterase activity"/>
    <property type="evidence" value="ECO:0007669"/>
    <property type="project" value="UniProtKB-EC"/>
</dbReference>
<name>A0A917TQN5_9ACTN</name>
<dbReference type="EMBL" id="BMNB01000006">
    <property type="protein sequence ID" value="GGM33514.1"/>
    <property type="molecule type" value="Genomic_DNA"/>
</dbReference>
<feature type="active site" description="Proton acceptor" evidence="2">
    <location>
        <position position="139"/>
    </location>
</feature>